<dbReference type="RefSeq" id="XP_037195582.1">
    <property type="nucleotide sequence ID" value="XM_037333454.1"/>
</dbReference>
<sequence>MPGSVYSKNWFTKVMDSSAAESRKEQKDASRSAKKEEALREQRLRDFCSESKREAPWSSVNSRGSAGGEGNKESAETRWR</sequence>
<organism evidence="2 3">
    <name type="scientific">Botrytis fragariae</name>
    <dbReference type="NCBI Taxonomy" id="1964551"/>
    <lineage>
        <taxon>Eukaryota</taxon>
        <taxon>Fungi</taxon>
        <taxon>Dikarya</taxon>
        <taxon>Ascomycota</taxon>
        <taxon>Pezizomycotina</taxon>
        <taxon>Leotiomycetes</taxon>
        <taxon>Helotiales</taxon>
        <taxon>Sclerotiniaceae</taxon>
        <taxon>Botrytis</taxon>
    </lineage>
</organism>
<name>A0A8H6AZR1_9HELO</name>
<protein>
    <submittedName>
        <fullName evidence="2">Uncharacterized protein</fullName>
    </submittedName>
</protein>
<proteinExistence type="predicted"/>
<evidence type="ECO:0000313" key="3">
    <source>
        <dbReference type="Proteomes" id="UP000531561"/>
    </source>
</evidence>
<dbReference type="Proteomes" id="UP000531561">
    <property type="component" value="Unassembled WGS sequence"/>
</dbReference>
<evidence type="ECO:0000313" key="2">
    <source>
        <dbReference type="EMBL" id="KAF5876636.1"/>
    </source>
</evidence>
<dbReference type="EMBL" id="JABFCT010000004">
    <property type="protein sequence ID" value="KAF5876636.1"/>
    <property type="molecule type" value="Genomic_DNA"/>
</dbReference>
<dbReference type="AlphaFoldDB" id="A0A8H6AZR1"/>
<dbReference type="GeneID" id="59257146"/>
<comment type="caution">
    <text evidence="2">The sequence shown here is derived from an EMBL/GenBank/DDBJ whole genome shotgun (WGS) entry which is preliminary data.</text>
</comment>
<feature type="compositionally biased region" description="Basic and acidic residues" evidence="1">
    <location>
        <begin position="21"/>
        <end position="55"/>
    </location>
</feature>
<feature type="compositionally biased region" description="Basic and acidic residues" evidence="1">
    <location>
        <begin position="70"/>
        <end position="80"/>
    </location>
</feature>
<accession>A0A8H6AZR1</accession>
<gene>
    <name evidence="2" type="ORF">Bfra_003042</name>
</gene>
<keyword evidence="3" id="KW-1185">Reference proteome</keyword>
<evidence type="ECO:0000256" key="1">
    <source>
        <dbReference type="SAM" id="MobiDB-lite"/>
    </source>
</evidence>
<reference evidence="2 3" key="1">
    <citation type="journal article" date="2020" name="Phytopathology">
        <title>A high-quality genome resource of Botrytis fragariae, a new and rapidly spreading fungal pathogen causing strawberry gray mold in the U.S.A.</title>
        <authorList>
            <person name="Wu Y."/>
            <person name="Saski C.A."/>
            <person name="Schnabel G."/>
            <person name="Xiao S."/>
            <person name="Hu M."/>
        </authorList>
    </citation>
    <scope>NUCLEOTIDE SEQUENCE [LARGE SCALE GENOMIC DNA]</scope>
    <source>
        <strain evidence="2 3">BVB16</strain>
    </source>
</reference>
<dbReference type="OrthoDB" id="3539060at2759"/>
<feature type="region of interest" description="Disordered" evidence="1">
    <location>
        <begin position="1"/>
        <end position="80"/>
    </location>
</feature>
<feature type="compositionally biased region" description="Polar residues" evidence="1">
    <location>
        <begin position="1"/>
        <end position="10"/>
    </location>
</feature>